<feature type="region of interest" description="Disordered" evidence="1">
    <location>
        <begin position="297"/>
        <end position="365"/>
    </location>
</feature>
<gene>
    <name evidence="2" type="ORF">RCC_00257</name>
</gene>
<evidence type="ECO:0000313" key="3">
    <source>
        <dbReference type="Proteomes" id="UP000225277"/>
    </source>
</evidence>
<protein>
    <submittedName>
        <fullName evidence="2">Uncharacterized protein</fullName>
    </submittedName>
</protein>
<name>A0A2D3ULA5_9PEZI</name>
<feature type="region of interest" description="Disordered" evidence="1">
    <location>
        <begin position="378"/>
        <end position="435"/>
    </location>
</feature>
<dbReference type="STRING" id="112498.A0A2D3ULA5"/>
<proteinExistence type="predicted"/>
<feature type="compositionally biased region" description="Polar residues" evidence="1">
    <location>
        <begin position="345"/>
        <end position="365"/>
    </location>
</feature>
<dbReference type="RefSeq" id="XP_023621179.1">
    <property type="nucleotide sequence ID" value="XM_023765411.1"/>
</dbReference>
<feature type="region of interest" description="Disordered" evidence="1">
    <location>
        <begin position="1"/>
        <end position="58"/>
    </location>
</feature>
<dbReference type="OrthoDB" id="419770at2759"/>
<organism evidence="2 3">
    <name type="scientific">Ramularia collo-cygni</name>
    <dbReference type="NCBI Taxonomy" id="112498"/>
    <lineage>
        <taxon>Eukaryota</taxon>
        <taxon>Fungi</taxon>
        <taxon>Dikarya</taxon>
        <taxon>Ascomycota</taxon>
        <taxon>Pezizomycotina</taxon>
        <taxon>Dothideomycetes</taxon>
        <taxon>Dothideomycetidae</taxon>
        <taxon>Mycosphaerellales</taxon>
        <taxon>Mycosphaerellaceae</taxon>
        <taxon>Ramularia</taxon>
    </lineage>
</organism>
<dbReference type="GeneID" id="35595656"/>
<sequence>MSPTHRPSFSIAMPTSPVFLAADADQMPHTPEARQQSCQSTAEPPPPPRPVPFKVKRKRPSAQFNLHHLDTSVIPTIEMSEAPSQLSSPTFQHSVSARFLSPIMSATHSRTLTPPTTPAPKLYPSFSQLESPADEWDMINNRKPTFQRANSVCSSFSDSSISSCGSSAFSAPINGYDSPLSEANDPFMDDDPPKQARILQSPMRQDAAPKNKRVKTRRDVRWTQQMDDHLWMTFSAYLSDPTLTPFKMLPGSTPPMGVCDQVATKAKRTWRARKAGPSTPGAMDMLFDSHDHIQLDGSPDTIRPTSLQISQSKWPKNAATRRRLRELCARRPSISAHYQRMLRTRSPSPFETSSPGTQQPEPTSFSGIDMIMSLVTSTAPSMQPNGPLAQLTSQVATPQPPPTPKPRRLSRPARPEGWFDRIPRSKAHQKSASLQSELNLNLEAAASQGASSLASPFDGDSSSSRTHLLHSMANTRSLGRTEFNGKSLDSPLEFRTGAPTDRRSRKRRFRSDEEKPRRGALEDVFGPPSAESDVGRSRGFTVGAICATDNLTKMFTPRLPTFDQPMAEAPTMAELGSRSAPRRLAEPVPRLGSPFMETPPPCRQHNTFPRTSLLPSAGDQEPFHQRLVQLVAEHHNGGASSR</sequence>
<keyword evidence="3" id="KW-1185">Reference proteome</keyword>
<dbReference type="Proteomes" id="UP000225277">
    <property type="component" value="Unassembled WGS sequence"/>
</dbReference>
<feature type="compositionally biased region" description="Polar residues" evidence="1">
    <location>
        <begin position="604"/>
        <end position="614"/>
    </location>
</feature>
<evidence type="ECO:0000256" key="1">
    <source>
        <dbReference type="SAM" id="MobiDB-lite"/>
    </source>
</evidence>
<evidence type="ECO:0000313" key="2">
    <source>
        <dbReference type="EMBL" id="CZT14282.1"/>
    </source>
</evidence>
<dbReference type="EMBL" id="FJUY01000001">
    <property type="protein sequence ID" value="CZT14282.1"/>
    <property type="molecule type" value="Genomic_DNA"/>
</dbReference>
<feature type="region of interest" description="Disordered" evidence="1">
    <location>
        <begin position="573"/>
        <end position="618"/>
    </location>
</feature>
<feature type="compositionally biased region" description="Polar residues" evidence="1">
    <location>
        <begin position="33"/>
        <end position="42"/>
    </location>
</feature>
<reference evidence="2 3" key="1">
    <citation type="submission" date="2016-03" db="EMBL/GenBank/DDBJ databases">
        <authorList>
            <person name="Ploux O."/>
        </authorList>
    </citation>
    <scope>NUCLEOTIDE SEQUENCE [LARGE SCALE GENOMIC DNA]</scope>
    <source>
        <strain evidence="2 3">URUG2</strain>
    </source>
</reference>
<feature type="region of interest" description="Disordered" evidence="1">
    <location>
        <begin position="475"/>
        <end position="536"/>
    </location>
</feature>
<feature type="compositionally biased region" description="Polar residues" evidence="1">
    <location>
        <begin position="378"/>
        <end position="397"/>
    </location>
</feature>
<feature type="compositionally biased region" description="Basic and acidic residues" evidence="1">
    <location>
        <begin position="413"/>
        <end position="423"/>
    </location>
</feature>
<feature type="compositionally biased region" description="Basic and acidic residues" evidence="1">
    <location>
        <begin position="510"/>
        <end position="521"/>
    </location>
</feature>
<dbReference type="AlphaFoldDB" id="A0A2D3ULA5"/>
<feature type="compositionally biased region" description="Polar residues" evidence="1">
    <location>
        <begin position="303"/>
        <end position="314"/>
    </location>
</feature>
<accession>A0A2D3ULA5</accession>